<dbReference type="Proteomes" id="UP001172101">
    <property type="component" value="Unassembled WGS sequence"/>
</dbReference>
<evidence type="ECO:0000256" key="2">
    <source>
        <dbReference type="SAM" id="MobiDB-lite"/>
    </source>
</evidence>
<dbReference type="EMBL" id="JAUIRO010000002">
    <property type="protein sequence ID" value="KAK0728817.1"/>
    <property type="molecule type" value="Genomic_DNA"/>
</dbReference>
<dbReference type="InterPro" id="IPR001138">
    <property type="entry name" value="Zn2Cys6_DnaBD"/>
</dbReference>
<dbReference type="Pfam" id="PF00172">
    <property type="entry name" value="Zn_clus"/>
    <property type="match status" value="1"/>
</dbReference>
<evidence type="ECO:0000313" key="4">
    <source>
        <dbReference type="EMBL" id="KAK0728817.1"/>
    </source>
</evidence>
<dbReference type="InterPro" id="IPR036864">
    <property type="entry name" value="Zn2-C6_fun-type_DNA-bd_sf"/>
</dbReference>
<feature type="region of interest" description="Disordered" evidence="2">
    <location>
        <begin position="334"/>
        <end position="357"/>
    </location>
</feature>
<feature type="region of interest" description="Disordered" evidence="2">
    <location>
        <begin position="268"/>
        <end position="307"/>
    </location>
</feature>
<keyword evidence="5" id="KW-1185">Reference proteome</keyword>
<keyword evidence="1" id="KW-0539">Nucleus</keyword>
<dbReference type="Gene3D" id="4.10.240.10">
    <property type="entry name" value="Zn(2)-C6 fungal-type DNA-binding domain"/>
    <property type="match status" value="1"/>
</dbReference>
<feature type="compositionally biased region" description="Low complexity" evidence="2">
    <location>
        <begin position="98"/>
        <end position="116"/>
    </location>
</feature>
<dbReference type="RefSeq" id="XP_060301672.1">
    <property type="nucleotide sequence ID" value="XM_060439580.1"/>
</dbReference>
<feature type="compositionally biased region" description="Low complexity" evidence="2">
    <location>
        <begin position="426"/>
        <end position="441"/>
    </location>
</feature>
<feature type="region of interest" description="Disordered" evidence="2">
    <location>
        <begin position="585"/>
        <end position="612"/>
    </location>
</feature>
<evidence type="ECO:0000259" key="3">
    <source>
        <dbReference type="PROSITE" id="PS50048"/>
    </source>
</evidence>
<sequence length="627" mass="66118">MAAPPPMRQSCDRCHGQKLRCERSGNSDTGACNRCIRQGSQCVYSTSLPKGRPSLFGGDQSSAPDASTNPSAKRRAQTPVAPDLRRRPASGQRANSLSAGASTGTTAGPPRGGASPHAHASIQANTQTRAQPGARANTGSSAGGNPAPITGISACTSEQMLPCSATDWPWPGLLNWADLQLDSGGQPLNDLGDWSAIGLHSPVSQVHVNDTALDYFPAQHAQPPDWTAATTTKDGELTLQTGGGGPPPPSRIALDPRLGLTCHVFESPSSGCSQSGTNSSSNHRSRNSTSNRRSRNSAAISADESDLSPGIAQLTQLSTRLYLLHRSSQVLADTTAPLEHPSSSHRTDAELGRAQHQQDPVVDMAAFRLILTRLLSHGFGSDTSLCGRNPDTREIPTISDTLQDTFSASHQLIEILHCLQERSRPRSSMSRYPPLTPLLTPAGPGNSFNQPRSGHSAGSAGLSAEKSPVEQAMPSSSSSRTGHYSNTVARHLVMACHGMLLSIYVALLGVLQQDAELISSDGYLHGHGDGYLHGHGDGLEAATQANTPQPTVPAAGALTDMRLVMIVQLCCYLIKRQQQAVDSYLGPREPSAAGSDPATLSAPDLPPSDLEGELQQRLAQLRQTLRI</sequence>
<dbReference type="PROSITE" id="PS50048">
    <property type="entry name" value="ZN2_CY6_FUNGAL_2"/>
    <property type="match status" value="1"/>
</dbReference>
<dbReference type="SMART" id="SM00066">
    <property type="entry name" value="GAL4"/>
    <property type="match status" value="1"/>
</dbReference>
<feature type="region of interest" description="Disordered" evidence="2">
    <location>
        <begin position="424"/>
        <end position="483"/>
    </location>
</feature>
<dbReference type="GO" id="GO:0000981">
    <property type="term" value="F:DNA-binding transcription factor activity, RNA polymerase II-specific"/>
    <property type="evidence" value="ECO:0007669"/>
    <property type="project" value="InterPro"/>
</dbReference>
<evidence type="ECO:0000256" key="1">
    <source>
        <dbReference type="ARBA" id="ARBA00023242"/>
    </source>
</evidence>
<dbReference type="GeneID" id="85322850"/>
<protein>
    <recommendedName>
        <fullName evidence="3">Zn(2)-C6 fungal-type domain-containing protein</fullName>
    </recommendedName>
</protein>
<name>A0AA40B6Y4_9PEZI</name>
<dbReference type="GO" id="GO:0008270">
    <property type="term" value="F:zinc ion binding"/>
    <property type="evidence" value="ECO:0007669"/>
    <property type="project" value="InterPro"/>
</dbReference>
<feature type="domain" description="Zn(2)-C6 fungal-type" evidence="3">
    <location>
        <begin position="10"/>
        <end position="44"/>
    </location>
</feature>
<dbReference type="PROSITE" id="PS00463">
    <property type="entry name" value="ZN2_CY6_FUNGAL_1"/>
    <property type="match status" value="1"/>
</dbReference>
<dbReference type="SUPFAM" id="SSF57701">
    <property type="entry name" value="Zn2/Cys6 DNA-binding domain"/>
    <property type="match status" value="1"/>
</dbReference>
<reference evidence="4" key="1">
    <citation type="submission" date="2023-06" db="EMBL/GenBank/DDBJ databases">
        <title>Genome-scale phylogeny and comparative genomics of the fungal order Sordariales.</title>
        <authorList>
            <consortium name="Lawrence Berkeley National Laboratory"/>
            <person name="Hensen N."/>
            <person name="Bonometti L."/>
            <person name="Westerberg I."/>
            <person name="Brannstrom I.O."/>
            <person name="Guillou S."/>
            <person name="Cros-Aarteil S."/>
            <person name="Calhoun S."/>
            <person name="Haridas S."/>
            <person name="Kuo A."/>
            <person name="Mondo S."/>
            <person name="Pangilinan J."/>
            <person name="Riley R."/>
            <person name="LaButti K."/>
            <person name="Andreopoulos B."/>
            <person name="Lipzen A."/>
            <person name="Chen C."/>
            <person name="Yanf M."/>
            <person name="Daum C."/>
            <person name="Ng V."/>
            <person name="Clum A."/>
            <person name="Steindorff A."/>
            <person name="Ohm R."/>
            <person name="Martin F."/>
            <person name="Silar P."/>
            <person name="Natvig D."/>
            <person name="Lalanne C."/>
            <person name="Gautier V."/>
            <person name="Ament-velasquez S.L."/>
            <person name="Kruys A."/>
            <person name="Hutchinson M.I."/>
            <person name="Powell A.J."/>
            <person name="Barry K."/>
            <person name="Miller A.N."/>
            <person name="Grigoriev I.V."/>
            <person name="Debuchy R."/>
            <person name="Gladieux P."/>
            <person name="Thoren M.H."/>
            <person name="Johannesson H."/>
        </authorList>
    </citation>
    <scope>NUCLEOTIDE SEQUENCE</scope>
    <source>
        <strain evidence="4">SMH2392-1A</strain>
    </source>
</reference>
<dbReference type="CDD" id="cd00067">
    <property type="entry name" value="GAL4"/>
    <property type="match status" value="1"/>
</dbReference>
<organism evidence="4 5">
    <name type="scientific">Lasiosphaeria miniovina</name>
    <dbReference type="NCBI Taxonomy" id="1954250"/>
    <lineage>
        <taxon>Eukaryota</taxon>
        <taxon>Fungi</taxon>
        <taxon>Dikarya</taxon>
        <taxon>Ascomycota</taxon>
        <taxon>Pezizomycotina</taxon>
        <taxon>Sordariomycetes</taxon>
        <taxon>Sordariomycetidae</taxon>
        <taxon>Sordariales</taxon>
        <taxon>Lasiosphaeriaceae</taxon>
        <taxon>Lasiosphaeria</taxon>
    </lineage>
</organism>
<gene>
    <name evidence="4" type="ORF">B0T26DRAFT_673292</name>
</gene>
<evidence type="ECO:0000313" key="5">
    <source>
        <dbReference type="Proteomes" id="UP001172101"/>
    </source>
</evidence>
<proteinExistence type="predicted"/>
<feature type="compositionally biased region" description="Polar residues" evidence="2">
    <location>
        <begin position="473"/>
        <end position="483"/>
    </location>
</feature>
<feature type="region of interest" description="Disordered" evidence="2">
    <location>
        <begin position="46"/>
        <end position="151"/>
    </location>
</feature>
<dbReference type="AlphaFoldDB" id="A0AA40B6Y4"/>
<feature type="compositionally biased region" description="Low complexity" evidence="2">
    <location>
        <begin position="453"/>
        <end position="464"/>
    </location>
</feature>
<feature type="compositionally biased region" description="Polar residues" evidence="2">
    <location>
        <begin position="59"/>
        <end position="71"/>
    </location>
</feature>
<feature type="compositionally biased region" description="Low complexity" evidence="2">
    <location>
        <begin position="268"/>
        <end position="291"/>
    </location>
</feature>
<accession>A0AA40B6Y4</accession>
<comment type="caution">
    <text evidence="4">The sequence shown here is derived from an EMBL/GenBank/DDBJ whole genome shotgun (WGS) entry which is preliminary data.</text>
</comment>